<evidence type="ECO:0000256" key="5">
    <source>
        <dbReference type="ARBA" id="ARBA00022475"/>
    </source>
</evidence>
<comment type="cofactor">
    <cofactor evidence="26">
        <name>Mg(2+)</name>
        <dbReference type="ChEBI" id="CHEBI:18420"/>
    </cofactor>
    <text evidence="26">Binds 1 Mg(2+) ion.</text>
</comment>
<evidence type="ECO:0000256" key="18">
    <source>
        <dbReference type="ARBA" id="ARBA00040525"/>
    </source>
</evidence>
<feature type="binding site" evidence="26">
    <location>
        <position position="378"/>
    </location>
    <ligand>
        <name>Zn(2+)</name>
        <dbReference type="ChEBI" id="CHEBI:29105"/>
        <label>2</label>
    </ligand>
</feature>
<gene>
    <name evidence="29" type="ORF">MCOR_2355</name>
</gene>
<proteinExistence type="inferred from homology"/>
<evidence type="ECO:0000256" key="10">
    <source>
        <dbReference type="ARBA" id="ARBA00022833"/>
    </source>
</evidence>
<sequence>MAYRTLTSFLLVCFSYSLCQGRIDPPDTDWDKVATDSLHKALKLKYNTNLAKNIILFIGDGMGVSTVTAARIYKGQKQGHPGEETILKFEEFPNVALSKTYGNDRQVPDSAQTATALMSGYKTNFYIVGYNDKVTEGNCPAETEENKIKSILHHFNDAGRSTGVVTTARLTHATPASSYAHSANRDWEYDAILKETNVTGNCKDIAYQLVYENPYIQVAMGGGRTRFLPNTTSDTEDGSKGKRTDGLDLVSEWQRKQNEKGRRNHYVTNKLEFERIDPATTDSVLGLFESSHMQYEVDRNKANDGEPSLEEMTEKAIQILKKNTKGFFLLVEGGRIDHGHHDNTAKRALEEVLTLENAVRKAIELTNQEETLIVVTGDHSHVFSIGGYPYRGNNILGLANPLLYEPSLDKLPYTTLSYGNGPGMNYTIVGRENITRIDTTSDNYVQQSAVPVASESHGGEDVPIFATGPMSHLIHGVQEQHYVGHVMQFAACVGKYSNNCDRKNISSLHASVLYSDHTFSAISGIQTTGGMIGGSFKANFQLAFSFFSHFTVQNQFEASDAHFNDERSKLSSKQDGSMQIESKCCNE</sequence>
<evidence type="ECO:0000256" key="13">
    <source>
        <dbReference type="ARBA" id="ARBA00023180"/>
    </source>
</evidence>
<dbReference type="OrthoDB" id="5818554at2759"/>
<dbReference type="GO" id="GO:0098552">
    <property type="term" value="C:side of membrane"/>
    <property type="evidence" value="ECO:0007669"/>
    <property type="project" value="UniProtKB-KW"/>
</dbReference>
<evidence type="ECO:0000256" key="23">
    <source>
        <dbReference type="ARBA" id="ARBA00049444"/>
    </source>
</evidence>
<reference evidence="29 30" key="1">
    <citation type="submission" date="2020-06" db="EMBL/GenBank/DDBJ databases">
        <authorList>
            <person name="Li R."/>
            <person name="Bekaert M."/>
        </authorList>
    </citation>
    <scope>NUCLEOTIDE SEQUENCE [LARGE SCALE GENOMIC DNA]</scope>
    <source>
        <strain evidence="30">wild</strain>
    </source>
</reference>
<accession>A0A6J8A1U7</accession>
<comment type="subcellular location">
    <subcellularLocation>
        <location evidence="1">Cell membrane</location>
        <topology evidence="1">Lipid-anchor</topology>
        <topology evidence="1">GPI-anchor</topology>
    </subcellularLocation>
    <subcellularLocation>
        <location evidence="17">Extracellular vesicle membrane</location>
        <topology evidence="17">Lipid-anchor</topology>
        <topology evidence="17">GPI-anchor</topology>
    </subcellularLocation>
</comment>
<comment type="catalytic activity">
    <reaction evidence="15">
        <text>a phosphate monoester + H2O = an alcohol + phosphate</text>
        <dbReference type="Rhea" id="RHEA:15017"/>
        <dbReference type="ChEBI" id="CHEBI:15377"/>
        <dbReference type="ChEBI" id="CHEBI:30879"/>
        <dbReference type="ChEBI" id="CHEBI:43474"/>
        <dbReference type="ChEBI" id="CHEBI:67140"/>
        <dbReference type="EC" id="3.1.3.1"/>
    </reaction>
    <physiologicalReaction direction="left-to-right" evidence="15">
        <dbReference type="Rhea" id="RHEA:15018"/>
    </physiologicalReaction>
</comment>
<evidence type="ECO:0000256" key="15">
    <source>
        <dbReference type="ARBA" id="ARBA00036105"/>
    </source>
</evidence>
<comment type="subunit">
    <text evidence="3">Homodimer.</text>
</comment>
<keyword evidence="8 26" id="KW-0479">Metal-binding</keyword>
<dbReference type="AlphaFoldDB" id="A0A6J8A1U7"/>
<keyword evidence="10 26" id="KW-0862">Zinc</keyword>
<dbReference type="InterPro" id="IPR001952">
    <property type="entry name" value="Alkaline_phosphatase"/>
</dbReference>
<feature type="binding site" evidence="26">
    <location>
        <position position="341"/>
    </location>
    <ligand>
        <name>Zn(2+)</name>
        <dbReference type="ChEBI" id="CHEBI:29105"/>
        <label>2</label>
    </ligand>
</feature>
<evidence type="ECO:0000256" key="27">
    <source>
        <dbReference type="RuleBase" id="RU003946"/>
    </source>
</evidence>
<feature type="signal peptide" evidence="28">
    <location>
        <begin position="1"/>
        <end position="21"/>
    </location>
</feature>
<keyword evidence="11 26" id="KW-0460">Magnesium</keyword>
<comment type="catalytic activity">
    <reaction evidence="24">
        <text>ADP + H2O = AMP + phosphate + H(+)</text>
        <dbReference type="Rhea" id="RHEA:61436"/>
        <dbReference type="ChEBI" id="CHEBI:15377"/>
        <dbReference type="ChEBI" id="CHEBI:15378"/>
        <dbReference type="ChEBI" id="CHEBI:43474"/>
        <dbReference type="ChEBI" id="CHEBI:456215"/>
        <dbReference type="ChEBI" id="CHEBI:456216"/>
    </reaction>
    <physiologicalReaction direction="left-to-right" evidence="24">
        <dbReference type="Rhea" id="RHEA:61437"/>
    </physiologicalReaction>
</comment>
<evidence type="ECO:0000256" key="25">
    <source>
        <dbReference type="PIRSR" id="PIRSR601952-1"/>
    </source>
</evidence>
<keyword evidence="12" id="KW-0472">Membrane</keyword>
<evidence type="ECO:0000256" key="12">
    <source>
        <dbReference type="ARBA" id="ARBA00023136"/>
    </source>
</evidence>
<evidence type="ECO:0000256" key="21">
    <source>
        <dbReference type="ARBA" id="ARBA00048778"/>
    </source>
</evidence>
<evidence type="ECO:0000256" key="17">
    <source>
        <dbReference type="ARBA" id="ARBA00037828"/>
    </source>
</evidence>
<keyword evidence="7" id="KW-0336">GPI-anchor</keyword>
<evidence type="ECO:0000256" key="4">
    <source>
        <dbReference type="ARBA" id="ARBA00012647"/>
    </source>
</evidence>
<evidence type="ECO:0000256" key="1">
    <source>
        <dbReference type="ARBA" id="ARBA00004609"/>
    </source>
</evidence>
<dbReference type="PANTHER" id="PTHR11596">
    <property type="entry name" value="ALKALINE PHOSPHATASE"/>
    <property type="match status" value="1"/>
</dbReference>
<dbReference type="PANTHER" id="PTHR11596:SF74">
    <property type="entry name" value="ALKALINE PHOSPHATASE, TISSUE-NONSPECIFIC ISOZYME"/>
    <property type="match status" value="1"/>
</dbReference>
<dbReference type="GO" id="GO:0004035">
    <property type="term" value="F:alkaline phosphatase activity"/>
    <property type="evidence" value="ECO:0007669"/>
    <property type="project" value="UniProtKB-EC"/>
</dbReference>
<dbReference type="GO" id="GO:0031214">
    <property type="term" value="P:biomineral tissue development"/>
    <property type="evidence" value="ECO:0007669"/>
    <property type="project" value="UniProtKB-KW"/>
</dbReference>
<dbReference type="GO" id="GO:0046872">
    <property type="term" value="F:metal ion binding"/>
    <property type="evidence" value="ECO:0007669"/>
    <property type="project" value="UniProtKB-KW"/>
</dbReference>
<evidence type="ECO:0000256" key="3">
    <source>
        <dbReference type="ARBA" id="ARBA00011738"/>
    </source>
</evidence>
<evidence type="ECO:0000313" key="29">
    <source>
        <dbReference type="EMBL" id="CAC5359555.1"/>
    </source>
</evidence>
<feature type="binding site" evidence="26">
    <location>
        <position position="337"/>
    </location>
    <ligand>
        <name>Zn(2+)</name>
        <dbReference type="ChEBI" id="CHEBI:29105"/>
        <label>2</label>
    </ligand>
</feature>
<feature type="binding site" evidence="26">
    <location>
        <position position="332"/>
    </location>
    <ligand>
        <name>Mg(2+)</name>
        <dbReference type="ChEBI" id="CHEBI:18420"/>
    </ligand>
</feature>
<feature type="binding site" evidence="26">
    <location>
        <position position="172"/>
    </location>
    <ligand>
        <name>Mg(2+)</name>
        <dbReference type="ChEBI" id="CHEBI:18420"/>
    </ligand>
</feature>
<evidence type="ECO:0000256" key="20">
    <source>
        <dbReference type="ARBA" id="ARBA00048097"/>
    </source>
</evidence>
<dbReference type="Gene3D" id="3.40.720.10">
    <property type="entry name" value="Alkaline Phosphatase, subunit A"/>
    <property type="match status" value="1"/>
</dbReference>
<feature type="binding site" evidence="26">
    <location>
        <position position="457"/>
    </location>
    <ligand>
        <name>Zn(2+)</name>
        <dbReference type="ChEBI" id="CHEBI:29105"/>
        <label>2</label>
    </ligand>
</feature>
<evidence type="ECO:0000313" key="30">
    <source>
        <dbReference type="Proteomes" id="UP000507470"/>
    </source>
</evidence>
<dbReference type="InterPro" id="IPR017850">
    <property type="entry name" value="Alkaline_phosphatase_core_sf"/>
</dbReference>
<keyword evidence="6" id="KW-0091">Biomineralization</keyword>
<comment type="similarity">
    <text evidence="2 27">Belongs to the alkaline phosphatase family.</text>
</comment>
<evidence type="ECO:0000256" key="7">
    <source>
        <dbReference type="ARBA" id="ARBA00022622"/>
    </source>
</evidence>
<comment type="catalytic activity">
    <reaction evidence="20">
        <text>diphosphate + H2O = 2 phosphate + H(+)</text>
        <dbReference type="Rhea" id="RHEA:24576"/>
        <dbReference type="ChEBI" id="CHEBI:15377"/>
        <dbReference type="ChEBI" id="CHEBI:15378"/>
        <dbReference type="ChEBI" id="CHEBI:33019"/>
        <dbReference type="ChEBI" id="CHEBI:43474"/>
    </reaction>
    <physiologicalReaction direction="left-to-right" evidence="20">
        <dbReference type="Rhea" id="RHEA:24577"/>
    </physiologicalReaction>
</comment>
<dbReference type="GO" id="GO:0005886">
    <property type="term" value="C:plasma membrane"/>
    <property type="evidence" value="ECO:0007669"/>
    <property type="project" value="UniProtKB-SubCell"/>
</dbReference>
<feature type="binding site" evidence="26">
    <location>
        <position position="60"/>
    </location>
    <ligand>
        <name>Zn(2+)</name>
        <dbReference type="ChEBI" id="CHEBI:29105"/>
        <label>2</label>
    </ligand>
</feature>
<dbReference type="PRINTS" id="PR00113">
    <property type="entry name" value="ALKPHPHTASE"/>
</dbReference>
<feature type="active site" description="Phosphoserine intermediate" evidence="25">
    <location>
        <position position="110"/>
    </location>
</feature>
<evidence type="ECO:0000256" key="2">
    <source>
        <dbReference type="ARBA" id="ARBA00005984"/>
    </source>
</evidence>
<keyword evidence="14" id="KW-0449">Lipoprotein</keyword>
<dbReference type="EMBL" id="CACVKT020000513">
    <property type="protein sequence ID" value="CAC5359555.1"/>
    <property type="molecule type" value="Genomic_DNA"/>
</dbReference>
<name>A0A6J8A1U7_MYTCO</name>
<dbReference type="Proteomes" id="UP000507470">
    <property type="component" value="Unassembled WGS sequence"/>
</dbReference>
<protein>
    <recommendedName>
        <fullName evidence="18">Alkaline phosphatase, tissue-nonspecific isozyme</fullName>
        <ecNumber evidence="4">3.1.3.1</ecNumber>
    </recommendedName>
    <alternativeName>
        <fullName evidence="19">Phosphoamidase</fullName>
    </alternativeName>
</protein>
<evidence type="ECO:0000256" key="6">
    <source>
        <dbReference type="ARBA" id="ARBA00022591"/>
    </source>
</evidence>
<comment type="catalytic activity">
    <reaction evidence="16">
        <text>AMP + H2O = adenosine + phosphate</text>
        <dbReference type="Rhea" id="RHEA:29375"/>
        <dbReference type="ChEBI" id="CHEBI:15377"/>
        <dbReference type="ChEBI" id="CHEBI:16335"/>
        <dbReference type="ChEBI" id="CHEBI:43474"/>
        <dbReference type="ChEBI" id="CHEBI:456215"/>
    </reaction>
    <physiologicalReaction direction="left-to-right" evidence="16">
        <dbReference type="Rhea" id="RHEA:29376"/>
    </physiologicalReaction>
</comment>
<dbReference type="SUPFAM" id="SSF53649">
    <property type="entry name" value="Alkaline phosphatase-like"/>
    <property type="match status" value="1"/>
</dbReference>
<evidence type="ECO:0000256" key="9">
    <source>
        <dbReference type="ARBA" id="ARBA00022801"/>
    </source>
</evidence>
<evidence type="ECO:0000256" key="19">
    <source>
        <dbReference type="ARBA" id="ARBA00042603"/>
    </source>
</evidence>
<keyword evidence="28" id="KW-0732">Signal</keyword>
<keyword evidence="5" id="KW-1003">Cell membrane</keyword>
<dbReference type="EC" id="3.1.3.1" evidence="4"/>
<evidence type="ECO:0000256" key="8">
    <source>
        <dbReference type="ARBA" id="ARBA00022723"/>
    </source>
</evidence>
<evidence type="ECO:0000256" key="22">
    <source>
        <dbReference type="ARBA" id="ARBA00048929"/>
    </source>
</evidence>
<evidence type="ECO:0000256" key="11">
    <source>
        <dbReference type="ARBA" id="ARBA00022842"/>
    </source>
</evidence>
<keyword evidence="13" id="KW-0325">Glycoprotein</keyword>
<dbReference type="CDD" id="cd16012">
    <property type="entry name" value="ALP"/>
    <property type="match status" value="1"/>
</dbReference>
<feature type="binding site" evidence="26">
    <location>
        <position position="174"/>
    </location>
    <ligand>
        <name>Mg(2+)</name>
        <dbReference type="ChEBI" id="CHEBI:18420"/>
    </ligand>
</feature>
<evidence type="ECO:0000256" key="28">
    <source>
        <dbReference type="SAM" id="SignalP"/>
    </source>
</evidence>
<comment type="catalytic activity">
    <reaction evidence="21">
        <text>ATP + H2O = ADP + phosphate + H(+)</text>
        <dbReference type="Rhea" id="RHEA:13065"/>
        <dbReference type="ChEBI" id="CHEBI:15377"/>
        <dbReference type="ChEBI" id="CHEBI:15378"/>
        <dbReference type="ChEBI" id="CHEBI:30616"/>
        <dbReference type="ChEBI" id="CHEBI:43474"/>
        <dbReference type="ChEBI" id="CHEBI:456216"/>
    </reaction>
    <physiologicalReaction direction="left-to-right" evidence="21">
        <dbReference type="Rhea" id="RHEA:13066"/>
    </physiologicalReaction>
</comment>
<organism evidence="29 30">
    <name type="scientific">Mytilus coruscus</name>
    <name type="common">Sea mussel</name>
    <dbReference type="NCBI Taxonomy" id="42192"/>
    <lineage>
        <taxon>Eukaryota</taxon>
        <taxon>Metazoa</taxon>
        <taxon>Spiralia</taxon>
        <taxon>Lophotrochozoa</taxon>
        <taxon>Mollusca</taxon>
        <taxon>Bivalvia</taxon>
        <taxon>Autobranchia</taxon>
        <taxon>Pteriomorphia</taxon>
        <taxon>Mytilida</taxon>
        <taxon>Mytiloidea</taxon>
        <taxon>Mytilidae</taxon>
        <taxon>Mytilinae</taxon>
        <taxon>Mytilus</taxon>
    </lineage>
</organism>
<evidence type="ECO:0000256" key="14">
    <source>
        <dbReference type="ARBA" id="ARBA00023288"/>
    </source>
</evidence>
<keyword evidence="30" id="KW-1185">Reference proteome</keyword>
<comment type="catalytic activity">
    <reaction evidence="22">
        <text>phosphoethanolamine + H2O = ethanolamine + phosphate</text>
        <dbReference type="Rhea" id="RHEA:16089"/>
        <dbReference type="ChEBI" id="CHEBI:15377"/>
        <dbReference type="ChEBI" id="CHEBI:43474"/>
        <dbReference type="ChEBI" id="CHEBI:57603"/>
        <dbReference type="ChEBI" id="CHEBI:58190"/>
    </reaction>
    <physiologicalReaction direction="left-to-right" evidence="22">
        <dbReference type="Rhea" id="RHEA:16090"/>
    </physiologicalReaction>
</comment>
<dbReference type="Pfam" id="PF00245">
    <property type="entry name" value="Alk_phosphatase"/>
    <property type="match status" value="1"/>
</dbReference>
<keyword evidence="9 29" id="KW-0378">Hydrolase</keyword>
<comment type="catalytic activity">
    <reaction evidence="23">
        <text>pyridoxal 5'-phosphate + H2O = pyridoxal + phosphate</text>
        <dbReference type="Rhea" id="RHEA:20533"/>
        <dbReference type="ChEBI" id="CHEBI:15377"/>
        <dbReference type="ChEBI" id="CHEBI:17310"/>
        <dbReference type="ChEBI" id="CHEBI:43474"/>
        <dbReference type="ChEBI" id="CHEBI:597326"/>
    </reaction>
    <physiologicalReaction direction="left-to-right" evidence="23">
        <dbReference type="Rhea" id="RHEA:20534"/>
    </physiologicalReaction>
</comment>
<feature type="binding site" evidence="26">
    <location>
        <position position="60"/>
    </location>
    <ligand>
        <name>Mg(2+)</name>
        <dbReference type="ChEBI" id="CHEBI:18420"/>
    </ligand>
</feature>
<evidence type="ECO:0000256" key="24">
    <source>
        <dbReference type="ARBA" id="ARBA00049526"/>
    </source>
</evidence>
<feature type="chain" id="PRO_5026906980" description="Alkaline phosphatase, tissue-nonspecific isozyme" evidence="28">
    <location>
        <begin position="22"/>
        <end position="587"/>
    </location>
</feature>
<evidence type="ECO:0000256" key="16">
    <source>
        <dbReference type="ARBA" id="ARBA00036923"/>
    </source>
</evidence>
<dbReference type="SMART" id="SM00098">
    <property type="entry name" value="alkPPc"/>
    <property type="match status" value="1"/>
</dbReference>
<evidence type="ECO:0000256" key="26">
    <source>
        <dbReference type="PIRSR" id="PIRSR601952-2"/>
    </source>
</evidence>
<dbReference type="FunFam" id="3.40.720.10:FF:000008">
    <property type="entry name" value="Alkaline phosphatase"/>
    <property type="match status" value="1"/>
</dbReference>
<comment type="cofactor">
    <cofactor evidence="26">
        <name>Zn(2+)</name>
        <dbReference type="ChEBI" id="CHEBI:29105"/>
    </cofactor>
    <text evidence="26">Binds 2 Zn(2+) ions.</text>
</comment>
<feature type="binding site" evidence="26">
    <location>
        <position position="379"/>
    </location>
    <ligand>
        <name>Zn(2+)</name>
        <dbReference type="ChEBI" id="CHEBI:29105"/>
        <label>2</label>
    </ligand>
</feature>